<dbReference type="InterPro" id="IPR010982">
    <property type="entry name" value="Lambda_DNA-bd_dom_sf"/>
</dbReference>
<dbReference type="Gene3D" id="1.10.260.40">
    <property type="entry name" value="lambda repressor-like DNA-binding domains"/>
    <property type="match status" value="1"/>
</dbReference>
<dbReference type="SMR" id="A0A2I6PIE5"/>
<reference evidence="1 2" key="1">
    <citation type="journal article" date="2000" name="J. Mol. Biol.">
        <title>Genomic sequences of bacteriophages HK97 and HK022: pervasive genetic mosaicism in the lambdoid bacteriophages.</title>
        <authorList>
            <person name="Juhala R.J."/>
            <person name="Ford M.E."/>
            <person name="Duda R.L."/>
            <person name="Youlton A."/>
            <person name="Hatfull G.F."/>
            <person name="Hendrix R.W."/>
        </authorList>
    </citation>
    <scope>NUCLEOTIDE SEQUENCE</scope>
</reference>
<keyword evidence="2" id="KW-1185">Reference proteome</keyword>
<organism evidence="1 2">
    <name type="scientific">Escherichia phage HK022</name>
    <dbReference type="NCBI Taxonomy" id="2681618"/>
    <lineage>
        <taxon>Viruses</taxon>
        <taxon>Duplodnaviria</taxon>
        <taxon>Heunggongvirae</taxon>
        <taxon>Uroviricota</taxon>
        <taxon>Caudoviricetes</taxon>
        <taxon>Hendrixvirinae</taxon>
        <taxon>Shamshuipovirus</taxon>
        <taxon>Escherichia phage HK022</taxon>
    </lineage>
</organism>
<proteinExistence type="predicted"/>
<accession>A0A2I6PIE5</accession>
<evidence type="ECO:0000313" key="2">
    <source>
        <dbReference type="Proteomes" id="UP000009088"/>
    </source>
</evidence>
<dbReference type="EMBL" id="AF069308">
    <property type="protein sequence ID" value="AUM59821.1"/>
    <property type="molecule type" value="Genomic_DNA"/>
</dbReference>
<protein>
    <submittedName>
        <fullName evidence="1">Cro</fullName>
    </submittedName>
</protein>
<name>A0A2I6PIE5_BPHK0</name>
<dbReference type="Proteomes" id="UP000009088">
    <property type="component" value="Segment"/>
</dbReference>
<dbReference type="GO" id="GO:0003677">
    <property type="term" value="F:DNA binding"/>
    <property type="evidence" value="ECO:0007669"/>
    <property type="project" value="InterPro"/>
</dbReference>
<gene>
    <name evidence="1" type="ORF">HK022_51</name>
</gene>
<evidence type="ECO:0000313" key="1">
    <source>
        <dbReference type="EMBL" id="AUM59821.1"/>
    </source>
</evidence>
<sequence length="76" mass="8413">MNEVTFGEVIKSVRVSVVADVCGLTPKAIYKWLERGSLPRTEFTGETEYADKIAKASGGKYSAAQIRRIGKQQFVM</sequence>